<name>A0A9D5AJ89_PEA</name>
<dbReference type="Gramene" id="Psat05G0377200-T1">
    <property type="protein sequence ID" value="KAI5407645.1"/>
    <property type="gene ID" value="KIW84_053772"/>
</dbReference>
<sequence>MCTLSTRFDYGVAATEEAKDLSMMTLNDLQASLESREMRMNERTHGTFEQALKAQTNVRKEGSLQRKVNHFQRGQNFRGRWQNPQTDSGHGTRGE</sequence>
<dbReference type="Proteomes" id="UP001058974">
    <property type="component" value="Chromosome 5"/>
</dbReference>
<keyword evidence="3" id="KW-1185">Reference proteome</keyword>
<evidence type="ECO:0000256" key="1">
    <source>
        <dbReference type="SAM" id="MobiDB-lite"/>
    </source>
</evidence>
<comment type="caution">
    <text evidence="2">The sequence shown here is derived from an EMBL/GenBank/DDBJ whole genome shotgun (WGS) entry which is preliminary data.</text>
</comment>
<feature type="region of interest" description="Disordered" evidence="1">
    <location>
        <begin position="71"/>
        <end position="95"/>
    </location>
</feature>
<evidence type="ECO:0000313" key="3">
    <source>
        <dbReference type="Proteomes" id="UP001058974"/>
    </source>
</evidence>
<accession>A0A9D5AJ89</accession>
<reference evidence="2 3" key="1">
    <citation type="journal article" date="2022" name="Nat. Genet.">
        <title>Improved pea reference genome and pan-genome highlight genomic features and evolutionary characteristics.</title>
        <authorList>
            <person name="Yang T."/>
            <person name="Liu R."/>
            <person name="Luo Y."/>
            <person name="Hu S."/>
            <person name="Wang D."/>
            <person name="Wang C."/>
            <person name="Pandey M.K."/>
            <person name="Ge S."/>
            <person name="Xu Q."/>
            <person name="Li N."/>
            <person name="Li G."/>
            <person name="Huang Y."/>
            <person name="Saxena R.K."/>
            <person name="Ji Y."/>
            <person name="Li M."/>
            <person name="Yan X."/>
            <person name="He Y."/>
            <person name="Liu Y."/>
            <person name="Wang X."/>
            <person name="Xiang C."/>
            <person name="Varshney R.K."/>
            <person name="Ding H."/>
            <person name="Gao S."/>
            <person name="Zong X."/>
        </authorList>
    </citation>
    <scope>NUCLEOTIDE SEQUENCE [LARGE SCALE GENOMIC DNA]</scope>
    <source>
        <strain evidence="2 3">cv. Zhongwan 6</strain>
    </source>
</reference>
<gene>
    <name evidence="2" type="ORF">KIW84_053772</name>
</gene>
<evidence type="ECO:0000313" key="2">
    <source>
        <dbReference type="EMBL" id="KAI5407645.1"/>
    </source>
</evidence>
<protein>
    <submittedName>
        <fullName evidence="2">Uncharacterized protein</fullName>
    </submittedName>
</protein>
<dbReference type="AlphaFoldDB" id="A0A9D5AJ89"/>
<organism evidence="2 3">
    <name type="scientific">Pisum sativum</name>
    <name type="common">Garden pea</name>
    <name type="synonym">Lathyrus oleraceus</name>
    <dbReference type="NCBI Taxonomy" id="3888"/>
    <lineage>
        <taxon>Eukaryota</taxon>
        <taxon>Viridiplantae</taxon>
        <taxon>Streptophyta</taxon>
        <taxon>Embryophyta</taxon>
        <taxon>Tracheophyta</taxon>
        <taxon>Spermatophyta</taxon>
        <taxon>Magnoliopsida</taxon>
        <taxon>eudicotyledons</taxon>
        <taxon>Gunneridae</taxon>
        <taxon>Pentapetalae</taxon>
        <taxon>rosids</taxon>
        <taxon>fabids</taxon>
        <taxon>Fabales</taxon>
        <taxon>Fabaceae</taxon>
        <taxon>Papilionoideae</taxon>
        <taxon>50 kb inversion clade</taxon>
        <taxon>NPAAA clade</taxon>
        <taxon>Hologalegina</taxon>
        <taxon>IRL clade</taxon>
        <taxon>Fabeae</taxon>
        <taxon>Lathyrus</taxon>
    </lineage>
</organism>
<proteinExistence type="predicted"/>
<dbReference type="EMBL" id="JAMSHJ010000005">
    <property type="protein sequence ID" value="KAI5407645.1"/>
    <property type="molecule type" value="Genomic_DNA"/>
</dbReference>